<proteinExistence type="predicted"/>
<accession>D7FT42</accession>
<evidence type="ECO:0000256" key="1">
    <source>
        <dbReference type="SAM" id="SignalP"/>
    </source>
</evidence>
<organism evidence="2 3">
    <name type="scientific">Ectocarpus siliculosus</name>
    <name type="common">Brown alga</name>
    <name type="synonym">Conferva siliculosa</name>
    <dbReference type="NCBI Taxonomy" id="2880"/>
    <lineage>
        <taxon>Eukaryota</taxon>
        <taxon>Sar</taxon>
        <taxon>Stramenopiles</taxon>
        <taxon>Ochrophyta</taxon>
        <taxon>PX clade</taxon>
        <taxon>Phaeophyceae</taxon>
        <taxon>Ectocarpales</taxon>
        <taxon>Ectocarpaceae</taxon>
        <taxon>Ectocarpus</taxon>
    </lineage>
</organism>
<dbReference type="EMBL" id="FN648425">
    <property type="protein sequence ID" value="CBJ31333.1"/>
    <property type="molecule type" value="Genomic_DNA"/>
</dbReference>
<gene>
    <name evidence="2" type="ORF">Esi_0244_0036</name>
</gene>
<sequence length="260" mass="28229">MSWRWHNGSAAVALLVAVLLRRGQPFVNSPCCSFRVSSGNPATKRALPRNVNMRAEGPSGQIGTSRAAFLRSALGGAAALATVVARPTETPAFALPFGPKDNPELEEVVKVAGYSRFVNKLEQDLKAGALKGGPEDSVVVLRVLEVYLEPMQEEMLKVAPLMQLAGRENRERVKLLPLIMKGHLLELKAACGTKDAKEQLEEVQEVRETLDEFIALAKTRYEIAPLDPEGAPDGDQLGIFGCSFYGMKRTDGSSRCQPDP</sequence>
<dbReference type="AlphaFoldDB" id="D7FT42"/>
<evidence type="ECO:0000313" key="2">
    <source>
        <dbReference type="EMBL" id="CBJ31333.1"/>
    </source>
</evidence>
<feature type="chain" id="PRO_5003095459" evidence="1">
    <location>
        <begin position="24"/>
        <end position="260"/>
    </location>
</feature>
<dbReference type="InParanoid" id="D7FT42"/>
<feature type="signal peptide" evidence="1">
    <location>
        <begin position="1"/>
        <end position="23"/>
    </location>
</feature>
<evidence type="ECO:0000313" key="3">
    <source>
        <dbReference type="Proteomes" id="UP000002630"/>
    </source>
</evidence>
<dbReference type="Proteomes" id="UP000002630">
    <property type="component" value="Linkage Group LG28"/>
</dbReference>
<keyword evidence="3" id="KW-1185">Reference proteome</keyword>
<protein>
    <submittedName>
        <fullName evidence="2">Uncharacterized protein</fullName>
    </submittedName>
</protein>
<dbReference type="OrthoDB" id="206362at2759"/>
<dbReference type="OMA" id="RWHNGSA"/>
<name>D7FT42_ECTSI</name>
<dbReference type="EMBL" id="FN649753">
    <property type="protein sequence ID" value="CBJ31333.1"/>
    <property type="molecule type" value="Genomic_DNA"/>
</dbReference>
<reference evidence="2 3" key="1">
    <citation type="journal article" date="2010" name="Nature">
        <title>The Ectocarpus genome and the independent evolution of multicellularity in brown algae.</title>
        <authorList>
            <person name="Cock J.M."/>
            <person name="Sterck L."/>
            <person name="Rouze P."/>
            <person name="Scornet D."/>
            <person name="Allen A.E."/>
            <person name="Amoutzias G."/>
            <person name="Anthouard V."/>
            <person name="Artiguenave F."/>
            <person name="Aury J.M."/>
            <person name="Badger J.H."/>
            <person name="Beszteri B."/>
            <person name="Billiau K."/>
            <person name="Bonnet E."/>
            <person name="Bothwell J.H."/>
            <person name="Bowler C."/>
            <person name="Boyen C."/>
            <person name="Brownlee C."/>
            <person name="Carrano C.J."/>
            <person name="Charrier B."/>
            <person name="Cho G.Y."/>
            <person name="Coelho S.M."/>
            <person name="Collen J."/>
            <person name="Corre E."/>
            <person name="Da Silva C."/>
            <person name="Delage L."/>
            <person name="Delaroque N."/>
            <person name="Dittami S.M."/>
            <person name="Doulbeau S."/>
            <person name="Elias M."/>
            <person name="Farnham G."/>
            <person name="Gachon C.M."/>
            <person name="Gschloessl B."/>
            <person name="Heesch S."/>
            <person name="Jabbari K."/>
            <person name="Jubin C."/>
            <person name="Kawai H."/>
            <person name="Kimura K."/>
            <person name="Kloareg B."/>
            <person name="Kupper F.C."/>
            <person name="Lang D."/>
            <person name="Le Bail A."/>
            <person name="Leblanc C."/>
            <person name="Lerouge P."/>
            <person name="Lohr M."/>
            <person name="Lopez P.J."/>
            <person name="Martens C."/>
            <person name="Maumus F."/>
            <person name="Michel G."/>
            <person name="Miranda-Saavedra D."/>
            <person name="Morales J."/>
            <person name="Moreau H."/>
            <person name="Motomura T."/>
            <person name="Nagasato C."/>
            <person name="Napoli C.A."/>
            <person name="Nelson D.R."/>
            <person name="Nyvall-Collen P."/>
            <person name="Peters A.F."/>
            <person name="Pommier C."/>
            <person name="Potin P."/>
            <person name="Poulain J."/>
            <person name="Quesneville H."/>
            <person name="Read B."/>
            <person name="Rensing S.A."/>
            <person name="Ritter A."/>
            <person name="Rousvoal S."/>
            <person name="Samanta M."/>
            <person name="Samson G."/>
            <person name="Schroeder D.C."/>
            <person name="Segurens B."/>
            <person name="Strittmatter M."/>
            <person name="Tonon T."/>
            <person name="Tregear J.W."/>
            <person name="Valentin K."/>
            <person name="von Dassow P."/>
            <person name="Yamagishi T."/>
            <person name="Van de Peer Y."/>
            <person name="Wincker P."/>
        </authorList>
    </citation>
    <scope>NUCLEOTIDE SEQUENCE [LARGE SCALE GENOMIC DNA]</scope>
    <source>
        <strain evidence="3">Ec32 / CCAP1310/4</strain>
    </source>
</reference>
<keyword evidence="1" id="KW-0732">Signal</keyword>